<dbReference type="Pfam" id="PF07690">
    <property type="entry name" value="MFS_1"/>
    <property type="match status" value="1"/>
</dbReference>
<dbReference type="OrthoDB" id="434240at2759"/>
<comment type="subcellular location">
    <subcellularLocation>
        <location evidence="1">Membrane</location>
        <topology evidence="1">Multi-pass membrane protein</topology>
    </subcellularLocation>
</comment>
<organism evidence="9 10">
    <name type="scientific">Corchorus capsularis</name>
    <name type="common">Jute</name>
    <dbReference type="NCBI Taxonomy" id="210143"/>
    <lineage>
        <taxon>Eukaryota</taxon>
        <taxon>Viridiplantae</taxon>
        <taxon>Streptophyta</taxon>
        <taxon>Embryophyta</taxon>
        <taxon>Tracheophyta</taxon>
        <taxon>Spermatophyta</taxon>
        <taxon>Magnoliopsida</taxon>
        <taxon>eudicotyledons</taxon>
        <taxon>Gunneridae</taxon>
        <taxon>Pentapetalae</taxon>
        <taxon>rosids</taxon>
        <taxon>malvids</taxon>
        <taxon>Malvales</taxon>
        <taxon>Malvaceae</taxon>
        <taxon>Grewioideae</taxon>
        <taxon>Apeibeae</taxon>
        <taxon>Corchorus</taxon>
    </lineage>
</organism>
<dbReference type="AlphaFoldDB" id="A0A1R3GM96"/>
<feature type="domain" description="Major facilitator superfamily (MFS) profile" evidence="8">
    <location>
        <begin position="36"/>
        <end position="175"/>
    </location>
</feature>
<evidence type="ECO:0000256" key="5">
    <source>
        <dbReference type="ARBA" id="ARBA00023063"/>
    </source>
</evidence>
<protein>
    <submittedName>
        <fullName evidence="9">Major facilitator superfamily</fullName>
    </submittedName>
</protein>
<keyword evidence="4 7" id="KW-1133">Transmembrane helix</keyword>
<evidence type="ECO:0000256" key="4">
    <source>
        <dbReference type="ARBA" id="ARBA00022989"/>
    </source>
</evidence>
<dbReference type="PROSITE" id="PS50850">
    <property type="entry name" value="MFS"/>
    <property type="match status" value="1"/>
</dbReference>
<dbReference type="Gene3D" id="1.20.1250.20">
    <property type="entry name" value="MFS general substrate transporter like domains"/>
    <property type="match status" value="1"/>
</dbReference>
<sequence>MEPSSPRKLPFSLPVDSDNKATEFHPLSFSPPHMRAFHLAWLSLFSCFFSTFSIPPLIPIIRDDLNLSATDVATAGTAAFVGSIFSRLAMGPICDLVGPRVATATLSFLTVPVVLATGLISSPSSFILIRFLLGFCLANFVASQFWMSSIFLALLLALLMESPPVGPTWVRGWLS</sequence>
<dbReference type="GO" id="GO:0016020">
    <property type="term" value="C:membrane"/>
    <property type="evidence" value="ECO:0007669"/>
    <property type="project" value="UniProtKB-SubCell"/>
</dbReference>
<dbReference type="Proteomes" id="UP000188268">
    <property type="component" value="Unassembled WGS sequence"/>
</dbReference>
<dbReference type="PANTHER" id="PTHR23515">
    <property type="entry name" value="HIGH-AFFINITY NITRATE TRANSPORTER 2.3"/>
    <property type="match status" value="1"/>
</dbReference>
<dbReference type="EMBL" id="AWWV01014007">
    <property type="protein sequence ID" value="OMO59225.1"/>
    <property type="molecule type" value="Genomic_DNA"/>
</dbReference>
<dbReference type="GO" id="GO:0042128">
    <property type="term" value="P:nitrate assimilation"/>
    <property type="evidence" value="ECO:0007669"/>
    <property type="project" value="UniProtKB-KW"/>
</dbReference>
<evidence type="ECO:0000259" key="8">
    <source>
        <dbReference type="PROSITE" id="PS50850"/>
    </source>
</evidence>
<dbReference type="Gramene" id="OMO59225">
    <property type="protein sequence ID" value="OMO59225"/>
    <property type="gene ID" value="CCACVL1_24989"/>
</dbReference>
<evidence type="ECO:0000256" key="3">
    <source>
        <dbReference type="ARBA" id="ARBA00022692"/>
    </source>
</evidence>
<keyword evidence="6 7" id="KW-0472">Membrane</keyword>
<accession>A0A1R3GM96</accession>
<comment type="similarity">
    <text evidence="2">Belongs to the major facilitator superfamily. Nitrate/nitrite porter (TC 2.A.1.8) family.</text>
</comment>
<evidence type="ECO:0000256" key="1">
    <source>
        <dbReference type="ARBA" id="ARBA00004141"/>
    </source>
</evidence>
<reference evidence="9 10" key="1">
    <citation type="submission" date="2013-09" db="EMBL/GenBank/DDBJ databases">
        <title>Corchorus capsularis genome sequencing.</title>
        <authorList>
            <person name="Alam M."/>
            <person name="Haque M.S."/>
            <person name="Islam M.S."/>
            <person name="Emdad E.M."/>
            <person name="Islam M.M."/>
            <person name="Ahmed B."/>
            <person name="Halim A."/>
            <person name="Hossen Q.M.M."/>
            <person name="Hossain M.Z."/>
            <person name="Ahmed R."/>
            <person name="Khan M.M."/>
            <person name="Islam R."/>
            <person name="Rashid M.M."/>
            <person name="Khan S.A."/>
            <person name="Rahman M.S."/>
            <person name="Alam M."/>
        </authorList>
    </citation>
    <scope>NUCLEOTIDE SEQUENCE [LARGE SCALE GENOMIC DNA]</scope>
    <source>
        <strain evidence="10">cv. CVL-1</strain>
        <tissue evidence="9">Whole seedling</tissue>
    </source>
</reference>
<evidence type="ECO:0000256" key="7">
    <source>
        <dbReference type="SAM" id="Phobius"/>
    </source>
</evidence>
<dbReference type="InterPro" id="IPR036259">
    <property type="entry name" value="MFS_trans_sf"/>
</dbReference>
<keyword evidence="5" id="KW-0534">Nitrate assimilation</keyword>
<comment type="caution">
    <text evidence="9">The sequence shown here is derived from an EMBL/GenBank/DDBJ whole genome shotgun (WGS) entry which is preliminary data.</text>
</comment>
<evidence type="ECO:0000256" key="6">
    <source>
        <dbReference type="ARBA" id="ARBA00023136"/>
    </source>
</evidence>
<dbReference type="OMA" id="CETCWAR"/>
<keyword evidence="3 7" id="KW-0812">Transmembrane</keyword>
<dbReference type="GO" id="GO:0015112">
    <property type="term" value="F:nitrate transmembrane transporter activity"/>
    <property type="evidence" value="ECO:0007669"/>
    <property type="project" value="InterPro"/>
</dbReference>
<feature type="transmembrane region" description="Helical" evidence="7">
    <location>
        <begin position="132"/>
        <end position="159"/>
    </location>
</feature>
<dbReference type="InterPro" id="IPR011701">
    <property type="entry name" value="MFS"/>
</dbReference>
<gene>
    <name evidence="9" type="ORF">CCACVL1_24989</name>
</gene>
<dbReference type="InterPro" id="IPR044772">
    <property type="entry name" value="NO3_transporter"/>
</dbReference>
<keyword evidence="10" id="KW-1185">Reference proteome</keyword>
<name>A0A1R3GM96_COCAP</name>
<proteinExistence type="inferred from homology"/>
<evidence type="ECO:0000256" key="2">
    <source>
        <dbReference type="ARBA" id="ARBA00008432"/>
    </source>
</evidence>
<dbReference type="STRING" id="210143.A0A1R3GM96"/>
<feature type="transmembrane region" description="Helical" evidence="7">
    <location>
        <begin position="36"/>
        <end position="58"/>
    </location>
</feature>
<feature type="transmembrane region" description="Helical" evidence="7">
    <location>
        <begin position="70"/>
        <end position="89"/>
    </location>
</feature>
<dbReference type="SUPFAM" id="SSF103473">
    <property type="entry name" value="MFS general substrate transporter"/>
    <property type="match status" value="1"/>
</dbReference>
<evidence type="ECO:0000313" key="10">
    <source>
        <dbReference type="Proteomes" id="UP000188268"/>
    </source>
</evidence>
<evidence type="ECO:0000313" key="9">
    <source>
        <dbReference type="EMBL" id="OMO59225.1"/>
    </source>
</evidence>
<feature type="transmembrane region" description="Helical" evidence="7">
    <location>
        <begin position="101"/>
        <end position="120"/>
    </location>
</feature>
<dbReference type="InterPro" id="IPR020846">
    <property type="entry name" value="MFS_dom"/>
</dbReference>